<dbReference type="RefSeq" id="XP_007835840.1">
    <property type="nucleotide sequence ID" value="XM_007837649.1"/>
</dbReference>
<gene>
    <name evidence="2" type="ORF">PFICI_09068</name>
</gene>
<keyword evidence="3" id="KW-1185">Reference proteome</keyword>
<dbReference type="KEGG" id="pfy:PFICI_09068"/>
<evidence type="ECO:0000256" key="1">
    <source>
        <dbReference type="SAM" id="MobiDB-lite"/>
    </source>
</evidence>
<evidence type="ECO:0000313" key="3">
    <source>
        <dbReference type="Proteomes" id="UP000030651"/>
    </source>
</evidence>
<dbReference type="HOGENOM" id="CLU_193137_0_0_1"/>
<feature type="region of interest" description="Disordered" evidence="1">
    <location>
        <begin position="1"/>
        <end position="70"/>
    </location>
</feature>
<dbReference type="AlphaFoldDB" id="W3WZD9"/>
<reference evidence="3" key="1">
    <citation type="journal article" date="2015" name="BMC Genomics">
        <title>Genomic and transcriptomic analysis of the endophytic fungus Pestalotiopsis fici reveals its lifestyle and high potential for synthesis of natural products.</title>
        <authorList>
            <person name="Wang X."/>
            <person name="Zhang X."/>
            <person name="Liu L."/>
            <person name="Xiang M."/>
            <person name="Wang W."/>
            <person name="Sun X."/>
            <person name="Che Y."/>
            <person name="Guo L."/>
            <person name="Liu G."/>
            <person name="Guo L."/>
            <person name="Wang C."/>
            <person name="Yin W.B."/>
            <person name="Stadler M."/>
            <person name="Zhang X."/>
            <person name="Liu X."/>
        </authorList>
    </citation>
    <scope>NUCLEOTIDE SEQUENCE [LARGE SCALE GENOMIC DNA]</scope>
    <source>
        <strain evidence="3">W106-1 / CGMCC3.15140</strain>
    </source>
</reference>
<sequence>MARTKTQMTAEAAARIQANQKKGGKDDGFAARAKAAAMRNARAAQTHNAQADQSGQQRHYSSGYGQQRSS</sequence>
<protein>
    <recommendedName>
        <fullName evidence="4">SMP domain-containing protein</fullName>
    </recommendedName>
</protein>
<accession>W3WZD9</accession>
<dbReference type="Proteomes" id="UP000030651">
    <property type="component" value="Unassembled WGS sequence"/>
</dbReference>
<dbReference type="InParanoid" id="W3WZD9"/>
<organism evidence="2 3">
    <name type="scientific">Pestalotiopsis fici (strain W106-1 / CGMCC3.15140)</name>
    <dbReference type="NCBI Taxonomy" id="1229662"/>
    <lineage>
        <taxon>Eukaryota</taxon>
        <taxon>Fungi</taxon>
        <taxon>Dikarya</taxon>
        <taxon>Ascomycota</taxon>
        <taxon>Pezizomycotina</taxon>
        <taxon>Sordariomycetes</taxon>
        <taxon>Xylariomycetidae</taxon>
        <taxon>Amphisphaeriales</taxon>
        <taxon>Sporocadaceae</taxon>
        <taxon>Pestalotiopsis</taxon>
    </lineage>
</organism>
<proteinExistence type="predicted"/>
<feature type="compositionally biased region" description="Low complexity" evidence="1">
    <location>
        <begin position="30"/>
        <end position="44"/>
    </location>
</feature>
<evidence type="ECO:0000313" key="2">
    <source>
        <dbReference type="EMBL" id="ETS79215.1"/>
    </source>
</evidence>
<dbReference type="GeneID" id="19274081"/>
<feature type="compositionally biased region" description="Polar residues" evidence="1">
    <location>
        <begin position="45"/>
        <end position="70"/>
    </location>
</feature>
<name>W3WZD9_PESFW</name>
<evidence type="ECO:0008006" key="4">
    <source>
        <dbReference type="Google" id="ProtNLM"/>
    </source>
</evidence>
<dbReference type="EMBL" id="KI912114">
    <property type="protein sequence ID" value="ETS79215.1"/>
    <property type="molecule type" value="Genomic_DNA"/>
</dbReference>